<proteinExistence type="predicted"/>
<dbReference type="AlphaFoldDB" id="U2DYS6"/>
<evidence type="ECO:0000313" key="1">
    <source>
        <dbReference type="EMBL" id="ERJ04941.1"/>
    </source>
</evidence>
<organism evidence="1 2">
    <name type="scientific">Halorhabdus tiamatea SARL4B</name>
    <dbReference type="NCBI Taxonomy" id="1033806"/>
    <lineage>
        <taxon>Archaea</taxon>
        <taxon>Methanobacteriati</taxon>
        <taxon>Methanobacteriota</taxon>
        <taxon>Stenosarchaea group</taxon>
        <taxon>Halobacteria</taxon>
        <taxon>Halobacteriales</taxon>
        <taxon>Haloarculaceae</taxon>
        <taxon>Halorhabdus</taxon>
    </lineage>
</organism>
<reference evidence="1 2" key="1">
    <citation type="journal article" date="2011" name="J. Bacteriol.">
        <title>Genome sequence of Halorhabdus tiamatea, the first archaeon isolated from a deep-sea anoxic brine lake.</title>
        <authorList>
            <person name="Antunes A."/>
            <person name="Alam I."/>
            <person name="Bajic V.B."/>
            <person name="Stingl U."/>
        </authorList>
    </citation>
    <scope>NUCLEOTIDE SEQUENCE [LARGE SCALE GENOMIC DNA]</scope>
    <source>
        <strain evidence="1 2">SARL4B</strain>
    </source>
</reference>
<sequence length="33" mass="3560">YDRSGTEHVLTWTDGETLLRIDANAPAGGIDSQ</sequence>
<protein>
    <submittedName>
        <fullName evidence="1">Uncharacterized protein</fullName>
    </submittedName>
</protein>
<reference evidence="1 2" key="2">
    <citation type="journal article" date="2013" name="PLoS ONE">
        <title>INDIGO - INtegrated Data Warehouse of MIcrobial GenOmes with Examples from the Red Sea Extremophiles.</title>
        <authorList>
            <person name="Alam I."/>
            <person name="Antunes A."/>
            <person name="Kamau A.A."/>
            <person name="Ba Alawi W."/>
            <person name="Kalkatawi M."/>
            <person name="Stingl U."/>
            <person name="Bajic V.B."/>
        </authorList>
    </citation>
    <scope>NUCLEOTIDE SEQUENCE [LARGE SCALE GENOMIC DNA]</scope>
    <source>
        <strain evidence="1 2">SARL4B</strain>
    </source>
</reference>
<gene>
    <name evidence="1" type="ORF">HLRTI_003116</name>
</gene>
<dbReference type="Proteomes" id="UP000003861">
    <property type="component" value="Unassembled WGS sequence"/>
</dbReference>
<accession>U2DYS6</accession>
<name>U2DYS6_9EURY</name>
<evidence type="ECO:0000313" key="2">
    <source>
        <dbReference type="Proteomes" id="UP000003861"/>
    </source>
</evidence>
<comment type="caution">
    <text evidence="1">The sequence shown here is derived from an EMBL/GenBank/DDBJ whole genome shotgun (WGS) entry which is preliminary data.</text>
</comment>
<feature type="non-terminal residue" evidence="1">
    <location>
        <position position="1"/>
    </location>
</feature>
<dbReference type="EMBL" id="AFNT02000050">
    <property type="protein sequence ID" value="ERJ04941.1"/>
    <property type="molecule type" value="Genomic_DNA"/>
</dbReference>